<protein>
    <submittedName>
        <fullName evidence="2">Membrane protein</fullName>
    </submittedName>
</protein>
<keyword evidence="3" id="KW-1185">Reference proteome</keyword>
<sequence length="230" mass="25325">MLEGNVDAIDRDRLFGWVWCPQHPDAQIDLIVRMNGHTLIKIKADRERIDLRRNGIGNGKHAFEIELPEAALAAVDSLSVVAIMPESGAETPLRIPSQTEQAAHSAMNAPLGKILDRLDRLLAAQHILQNGQREAAKRLIDSSKRMDELSSADDGIEAGVKLVRNGQEELASRVEQLEVFLVRFDKSLGGFDERLVVLSERHRNDLKTPLLLLAVLVGLVGGLSLGAIVW</sequence>
<dbReference type="Proteomes" id="UP000193391">
    <property type="component" value="Unassembled WGS sequence"/>
</dbReference>
<dbReference type="STRING" id="1293891.TMES_09430"/>
<feature type="transmembrane region" description="Helical" evidence="1">
    <location>
        <begin position="210"/>
        <end position="229"/>
    </location>
</feature>
<reference evidence="2 3" key="1">
    <citation type="submission" date="2014-03" db="EMBL/GenBank/DDBJ databases">
        <title>The draft genome sequence of Thalassospira mesophila JCM 18969.</title>
        <authorList>
            <person name="Lai Q."/>
            <person name="Shao Z."/>
        </authorList>
    </citation>
    <scope>NUCLEOTIDE SEQUENCE [LARGE SCALE GENOMIC DNA]</scope>
    <source>
        <strain evidence="2 3">JCM 18969</strain>
    </source>
</reference>
<evidence type="ECO:0000313" key="2">
    <source>
        <dbReference type="EMBL" id="OSQ39076.1"/>
    </source>
</evidence>
<organism evidence="2 3">
    <name type="scientific">Thalassospira mesophila</name>
    <dbReference type="NCBI Taxonomy" id="1293891"/>
    <lineage>
        <taxon>Bacteria</taxon>
        <taxon>Pseudomonadati</taxon>
        <taxon>Pseudomonadota</taxon>
        <taxon>Alphaproteobacteria</taxon>
        <taxon>Rhodospirillales</taxon>
        <taxon>Thalassospiraceae</taxon>
        <taxon>Thalassospira</taxon>
    </lineage>
</organism>
<dbReference type="EMBL" id="JFKA01000003">
    <property type="protein sequence ID" value="OSQ39076.1"/>
    <property type="molecule type" value="Genomic_DNA"/>
</dbReference>
<accession>A0A1Y2L1G1</accession>
<evidence type="ECO:0000256" key="1">
    <source>
        <dbReference type="SAM" id="Phobius"/>
    </source>
</evidence>
<dbReference type="AlphaFoldDB" id="A0A1Y2L1G1"/>
<keyword evidence="1" id="KW-0812">Transmembrane</keyword>
<proteinExistence type="predicted"/>
<evidence type="ECO:0000313" key="3">
    <source>
        <dbReference type="Proteomes" id="UP000193391"/>
    </source>
</evidence>
<keyword evidence="1" id="KW-1133">Transmembrane helix</keyword>
<comment type="caution">
    <text evidence="2">The sequence shown here is derived from an EMBL/GenBank/DDBJ whole genome shotgun (WGS) entry which is preliminary data.</text>
</comment>
<gene>
    <name evidence="2" type="ORF">TMES_09430</name>
</gene>
<keyword evidence="1" id="KW-0472">Membrane</keyword>
<name>A0A1Y2L1G1_9PROT</name>